<dbReference type="InterPro" id="IPR042432">
    <property type="entry name" value="Coa1_fungi"/>
</dbReference>
<dbReference type="AlphaFoldDB" id="A0A9P6WFA0"/>
<keyword evidence="1" id="KW-0472">Membrane</keyword>
<dbReference type="PANTHER" id="PTHR28523:SF1">
    <property type="entry name" value="CYTOCHROME C OXIDASE ASSEMBLY FACTOR 1"/>
    <property type="match status" value="1"/>
</dbReference>
<dbReference type="Pfam" id="PF08695">
    <property type="entry name" value="Coa1"/>
    <property type="match status" value="1"/>
</dbReference>
<dbReference type="GO" id="GO:0033617">
    <property type="term" value="P:mitochondrial respiratory chain complex IV assembly"/>
    <property type="evidence" value="ECO:0007669"/>
    <property type="project" value="InterPro"/>
</dbReference>
<evidence type="ECO:0000256" key="1">
    <source>
        <dbReference type="SAM" id="Phobius"/>
    </source>
</evidence>
<dbReference type="PANTHER" id="PTHR28523">
    <property type="entry name" value="CYTOCHROME C OXIDASE ASSEMBLY FACTOR 1"/>
    <property type="match status" value="1"/>
</dbReference>
<reference evidence="2 3" key="1">
    <citation type="submission" date="2020-11" db="EMBL/GenBank/DDBJ databases">
        <title>Kefir isolates.</title>
        <authorList>
            <person name="Marcisauskas S."/>
            <person name="Kim Y."/>
            <person name="Blasche S."/>
        </authorList>
    </citation>
    <scope>NUCLEOTIDE SEQUENCE [LARGE SCALE GENOMIC DNA]</scope>
    <source>
        <strain evidence="2 3">OG2</strain>
    </source>
</reference>
<dbReference type="GO" id="GO:0005743">
    <property type="term" value="C:mitochondrial inner membrane"/>
    <property type="evidence" value="ECO:0007669"/>
    <property type="project" value="TreeGrafter"/>
</dbReference>
<name>A0A9P6WFA0_MAUEX</name>
<protein>
    <submittedName>
        <fullName evidence="2">Cytochrome oxidase assembly protein 1</fullName>
    </submittedName>
</protein>
<proteinExistence type="predicted"/>
<accession>A0A9P6WFA0</accession>
<sequence length="198" mass="22694">MLRTIGINSLKSSSRFVISSACHRTLMSTTMRLNSSTNTTASEEVKPLMTREKPMRIDRELPDPRADKKKQWAGFAVFVVAISSALAIIFNYEKTENPIISDTLYQLRKSKITKEWLGENIEFDGIIPWVYGKLNPVAGIINITFYIKGDKNQSGMIRLVADRENRHEEFLIHEWSLTVNDKKFDLLNESPSKTLNRN</sequence>
<keyword evidence="3" id="KW-1185">Reference proteome</keyword>
<keyword evidence="1" id="KW-1133">Transmembrane helix</keyword>
<feature type="transmembrane region" description="Helical" evidence="1">
    <location>
        <begin position="72"/>
        <end position="92"/>
    </location>
</feature>
<evidence type="ECO:0000313" key="3">
    <source>
        <dbReference type="Proteomes" id="UP000750334"/>
    </source>
</evidence>
<dbReference type="OrthoDB" id="2100652at2759"/>
<keyword evidence="1" id="KW-0812">Transmembrane</keyword>
<dbReference type="InterPro" id="IPR014807">
    <property type="entry name" value="Coa1"/>
</dbReference>
<dbReference type="EMBL" id="PUHR01000007">
    <property type="protein sequence ID" value="KAG0671907.1"/>
    <property type="molecule type" value="Genomic_DNA"/>
</dbReference>
<gene>
    <name evidence="2" type="primary">COA1</name>
    <name evidence="2" type="ORF">C6P45_004782</name>
</gene>
<comment type="caution">
    <text evidence="2">The sequence shown here is derived from an EMBL/GenBank/DDBJ whole genome shotgun (WGS) entry which is preliminary data.</text>
</comment>
<dbReference type="Proteomes" id="UP000750334">
    <property type="component" value="Unassembled WGS sequence"/>
</dbReference>
<organism evidence="2 3">
    <name type="scientific">Maudiozyma exigua</name>
    <name type="common">Yeast</name>
    <name type="synonym">Kazachstania exigua</name>
    <dbReference type="NCBI Taxonomy" id="34358"/>
    <lineage>
        <taxon>Eukaryota</taxon>
        <taxon>Fungi</taxon>
        <taxon>Dikarya</taxon>
        <taxon>Ascomycota</taxon>
        <taxon>Saccharomycotina</taxon>
        <taxon>Saccharomycetes</taxon>
        <taxon>Saccharomycetales</taxon>
        <taxon>Saccharomycetaceae</taxon>
        <taxon>Maudiozyma</taxon>
    </lineage>
</organism>
<evidence type="ECO:0000313" key="2">
    <source>
        <dbReference type="EMBL" id="KAG0671907.1"/>
    </source>
</evidence>